<proteinExistence type="predicted"/>
<dbReference type="EMBL" id="SRLO01000505">
    <property type="protein sequence ID" value="TNN53791.1"/>
    <property type="molecule type" value="Genomic_DNA"/>
</dbReference>
<gene>
    <name evidence="1" type="ORF">EYF80_035995</name>
</gene>
<evidence type="ECO:0000313" key="2">
    <source>
        <dbReference type="Proteomes" id="UP000314294"/>
    </source>
</evidence>
<organism evidence="1 2">
    <name type="scientific">Liparis tanakae</name>
    <name type="common">Tanaka's snailfish</name>
    <dbReference type="NCBI Taxonomy" id="230148"/>
    <lineage>
        <taxon>Eukaryota</taxon>
        <taxon>Metazoa</taxon>
        <taxon>Chordata</taxon>
        <taxon>Craniata</taxon>
        <taxon>Vertebrata</taxon>
        <taxon>Euteleostomi</taxon>
        <taxon>Actinopterygii</taxon>
        <taxon>Neopterygii</taxon>
        <taxon>Teleostei</taxon>
        <taxon>Neoteleostei</taxon>
        <taxon>Acanthomorphata</taxon>
        <taxon>Eupercaria</taxon>
        <taxon>Perciformes</taxon>
        <taxon>Cottioidei</taxon>
        <taxon>Cottales</taxon>
        <taxon>Liparidae</taxon>
        <taxon>Liparis</taxon>
    </lineage>
</organism>
<protein>
    <submittedName>
        <fullName evidence="1">Uncharacterized protein</fullName>
    </submittedName>
</protein>
<keyword evidence="2" id="KW-1185">Reference proteome</keyword>
<dbReference type="Proteomes" id="UP000314294">
    <property type="component" value="Unassembled WGS sequence"/>
</dbReference>
<sequence length="75" mass="8845">MQPVRNSDIEEQVFRVFIDAWRSCYREAITSGVLMHYDMSQCSQRGNKMKRQRTVAMASTRQKVAVNFVNIQHKH</sequence>
<comment type="caution">
    <text evidence="1">The sequence shown here is derived from an EMBL/GenBank/DDBJ whole genome shotgun (WGS) entry which is preliminary data.</text>
</comment>
<reference evidence="1 2" key="1">
    <citation type="submission" date="2019-03" db="EMBL/GenBank/DDBJ databases">
        <title>First draft genome of Liparis tanakae, snailfish: a comprehensive survey of snailfish specific genes.</title>
        <authorList>
            <person name="Kim W."/>
            <person name="Song I."/>
            <person name="Jeong J.-H."/>
            <person name="Kim D."/>
            <person name="Kim S."/>
            <person name="Ryu S."/>
            <person name="Song J.Y."/>
            <person name="Lee S.K."/>
        </authorList>
    </citation>
    <scope>NUCLEOTIDE SEQUENCE [LARGE SCALE GENOMIC DNA]</scope>
    <source>
        <tissue evidence="1">Muscle</tissue>
    </source>
</reference>
<name>A0A4Z2GKQ3_9TELE</name>
<accession>A0A4Z2GKQ3</accession>
<dbReference type="AlphaFoldDB" id="A0A4Z2GKQ3"/>
<evidence type="ECO:0000313" key="1">
    <source>
        <dbReference type="EMBL" id="TNN53791.1"/>
    </source>
</evidence>